<protein>
    <submittedName>
        <fullName evidence="1">Uncharacterized protein</fullName>
    </submittedName>
</protein>
<name>A0A8S5V602_9VIRU</name>
<accession>A0A8S5V602</accession>
<reference evidence="1" key="1">
    <citation type="journal article" date="2021" name="Proc. Natl. Acad. Sci. U.S.A.">
        <title>A Catalog of Tens of Thousands of Viruses from Human Metagenomes Reveals Hidden Associations with Chronic Diseases.</title>
        <authorList>
            <person name="Tisza M.J."/>
            <person name="Buck C.B."/>
        </authorList>
    </citation>
    <scope>NUCLEOTIDE SEQUENCE</scope>
    <source>
        <strain evidence="1">CtC1P1</strain>
    </source>
</reference>
<dbReference type="EMBL" id="BK016206">
    <property type="protein sequence ID" value="DAG02186.1"/>
    <property type="molecule type" value="Genomic_DNA"/>
</dbReference>
<organism evidence="1">
    <name type="scientific">Microviridae sp. ctC1P1</name>
    <dbReference type="NCBI Taxonomy" id="2824988"/>
    <lineage>
        <taxon>Viruses</taxon>
        <taxon>Monodnaviria</taxon>
        <taxon>Sangervirae</taxon>
        <taxon>Phixviricota</taxon>
        <taxon>Malgrandaviricetes</taxon>
        <taxon>Petitvirales</taxon>
        <taxon>Microviridae</taxon>
    </lineage>
</organism>
<proteinExistence type="predicted"/>
<sequence length="31" mass="3454">MKPVWKIVFYVAEALLSAIKAVFGGKDKESK</sequence>
<evidence type="ECO:0000313" key="1">
    <source>
        <dbReference type="EMBL" id="DAG02186.1"/>
    </source>
</evidence>